<dbReference type="HOGENOM" id="CLU_087906_0_1_11"/>
<evidence type="ECO:0000313" key="2">
    <source>
        <dbReference type="EMBL" id="EHR63600.1"/>
    </source>
</evidence>
<feature type="region of interest" description="Disordered" evidence="1">
    <location>
        <begin position="187"/>
        <end position="207"/>
    </location>
</feature>
<dbReference type="RefSeq" id="WP_005459980.1">
    <property type="nucleotide sequence ID" value="NZ_CM001440.1"/>
</dbReference>
<dbReference type="OrthoDB" id="3237545at2"/>
<dbReference type="eggNOG" id="COG0572">
    <property type="taxonomic scope" value="Bacteria"/>
</dbReference>
<organism evidence="2 3">
    <name type="scientific">Saccharomonospora cyanea NA-134</name>
    <dbReference type="NCBI Taxonomy" id="882082"/>
    <lineage>
        <taxon>Bacteria</taxon>
        <taxon>Bacillati</taxon>
        <taxon>Actinomycetota</taxon>
        <taxon>Actinomycetes</taxon>
        <taxon>Pseudonocardiales</taxon>
        <taxon>Pseudonocardiaceae</taxon>
        <taxon>Saccharomonospora</taxon>
    </lineage>
</organism>
<dbReference type="STRING" id="882082.SaccyDRAFT_4795"/>
<reference evidence="2 3" key="1">
    <citation type="submission" date="2011-11" db="EMBL/GenBank/DDBJ databases">
        <title>The Noncontiguous Finished sequence of Saccharomonospora cyanea NA-134.</title>
        <authorList>
            <consortium name="US DOE Joint Genome Institute"/>
            <person name="Lucas S."/>
            <person name="Han J."/>
            <person name="Lapidus A."/>
            <person name="Cheng J.-F."/>
            <person name="Goodwin L."/>
            <person name="Pitluck S."/>
            <person name="Peters L."/>
            <person name="Ovchinnikova G."/>
            <person name="Lu M."/>
            <person name="Detter J.C."/>
            <person name="Han C."/>
            <person name="Tapia R."/>
            <person name="Land M."/>
            <person name="Hauser L."/>
            <person name="Kyrpides N."/>
            <person name="Ivanova N."/>
            <person name="Pagani I."/>
            <person name="Brambilla E.-M."/>
            <person name="Klenk H.-P."/>
            <person name="Woyke T."/>
        </authorList>
    </citation>
    <scope>NUCLEOTIDE SEQUENCE [LARGE SCALE GENOMIC DNA]</scope>
    <source>
        <strain evidence="2 3">NA-134</strain>
    </source>
</reference>
<evidence type="ECO:0000256" key="1">
    <source>
        <dbReference type="SAM" id="MobiDB-lite"/>
    </source>
</evidence>
<sequence length="207" mass="22515">MHSEPVVDRVADAVLASPARLGAVRLVSVDGPSGSGKSTFARTLVACLRERGCHVGLVSTDDFATWDDPVSWWPRLAEVLDRLAEGRPGGYRAWDWTTGEPRPGAEVRVPVPDVLVLEGVSAGRTSVRPVLTRLCWVEVPGRVDRLERAVARDGEACRPLLSAWQRFEDGWFAVDDTRAHADDVVRPHGHRSPGWTAVAASGPRGRS</sequence>
<gene>
    <name evidence="2" type="ORF">SaccyDRAFT_4795</name>
</gene>
<dbReference type="SUPFAM" id="SSF52540">
    <property type="entry name" value="P-loop containing nucleoside triphosphate hydrolases"/>
    <property type="match status" value="1"/>
</dbReference>
<evidence type="ECO:0008006" key="4">
    <source>
        <dbReference type="Google" id="ProtNLM"/>
    </source>
</evidence>
<protein>
    <recommendedName>
        <fullName evidence="4">Uridine kinase</fullName>
    </recommendedName>
</protein>
<dbReference type="Gene3D" id="3.40.50.300">
    <property type="entry name" value="P-loop containing nucleotide triphosphate hydrolases"/>
    <property type="match status" value="1"/>
</dbReference>
<dbReference type="EMBL" id="CM001440">
    <property type="protein sequence ID" value="EHR63600.1"/>
    <property type="molecule type" value="Genomic_DNA"/>
</dbReference>
<accession>H5XL92</accession>
<proteinExistence type="predicted"/>
<keyword evidence="3" id="KW-1185">Reference proteome</keyword>
<dbReference type="InterPro" id="IPR027417">
    <property type="entry name" value="P-loop_NTPase"/>
</dbReference>
<evidence type="ECO:0000313" key="3">
    <source>
        <dbReference type="Proteomes" id="UP000002791"/>
    </source>
</evidence>
<name>H5XL92_9PSEU</name>
<dbReference type="Proteomes" id="UP000002791">
    <property type="component" value="Chromosome"/>
</dbReference>
<dbReference type="AlphaFoldDB" id="H5XL92"/>